<keyword evidence="6" id="KW-1185">Reference proteome</keyword>
<dbReference type="InterPro" id="IPR022768">
    <property type="entry name" value="Fascin-like_dom"/>
</dbReference>
<keyword evidence="2" id="KW-0963">Cytoplasm</keyword>
<dbReference type="OrthoDB" id="10259868at2759"/>
<evidence type="ECO:0000256" key="3">
    <source>
        <dbReference type="ARBA" id="ARBA00023203"/>
    </source>
</evidence>
<feature type="domain" description="Fascin-like" evidence="4">
    <location>
        <begin position="25"/>
        <end position="121"/>
    </location>
</feature>
<evidence type="ECO:0000313" key="5">
    <source>
        <dbReference type="EMBL" id="VDO00932.1"/>
    </source>
</evidence>
<organism evidence="7">
    <name type="scientific">Rodentolepis nana</name>
    <name type="common">Dwarf tapeworm</name>
    <name type="synonym">Hymenolepis nana</name>
    <dbReference type="NCBI Taxonomy" id="102285"/>
    <lineage>
        <taxon>Eukaryota</taxon>
        <taxon>Metazoa</taxon>
        <taxon>Spiralia</taxon>
        <taxon>Lophotrochozoa</taxon>
        <taxon>Platyhelminthes</taxon>
        <taxon>Cestoda</taxon>
        <taxon>Eucestoda</taxon>
        <taxon>Cyclophyllidea</taxon>
        <taxon>Hymenolepididae</taxon>
        <taxon>Rodentolepis</taxon>
    </lineage>
</organism>
<dbReference type="WBParaSite" id="HNAJ_0000507401-mRNA-1">
    <property type="protein sequence ID" value="HNAJ_0000507401-mRNA-1"/>
    <property type="gene ID" value="HNAJ_0000507401"/>
</dbReference>
<dbReference type="CDD" id="cd23334">
    <property type="entry name" value="beta-trefoil_FSCN_rpt1"/>
    <property type="match status" value="1"/>
</dbReference>
<accession>A0A0R3TDD5</accession>
<dbReference type="InterPro" id="IPR008999">
    <property type="entry name" value="Actin-crosslinking"/>
</dbReference>
<dbReference type="Pfam" id="PF06268">
    <property type="entry name" value="Fascin"/>
    <property type="match status" value="1"/>
</dbReference>
<dbReference type="GO" id="GO:0051015">
    <property type="term" value="F:actin filament binding"/>
    <property type="evidence" value="ECO:0007669"/>
    <property type="project" value="InterPro"/>
</dbReference>
<dbReference type="SUPFAM" id="SSF50405">
    <property type="entry name" value="Actin-crosslinking proteins"/>
    <property type="match status" value="1"/>
</dbReference>
<evidence type="ECO:0000256" key="2">
    <source>
        <dbReference type="ARBA" id="ARBA00022490"/>
    </source>
</evidence>
<evidence type="ECO:0000256" key="1">
    <source>
        <dbReference type="ARBA" id="ARBA00004496"/>
    </source>
</evidence>
<dbReference type="AlphaFoldDB" id="A0A0R3TDD5"/>
<dbReference type="STRING" id="102285.A0A0R3TDD5"/>
<evidence type="ECO:0000313" key="6">
    <source>
        <dbReference type="Proteomes" id="UP000278807"/>
    </source>
</evidence>
<dbReference type="GO" id="GO:0005737">
    <property type="term" value="C:cytoplasm"/>
    <property type="evidence" value="ECO:0007669"/>
    <property type="project" value="UniProtKB-SubCell"/>
</dbReference>
<evidence type="ECO:0000313" key="7">
    <source>
        <dbReference type="WBParaSite" id="HNAJ_0000507401-mRNA-1"/>
    </source>
</evidence>
<evidence type="ECO:0000259" key="4">
    <source>
        <dbReference type="Pfam" id="PF06268"/>
    </source>
</evidence>
<sequence>MQNGGRQNNLIEFVRIGLIHSPSGRLLTSETFQGVLNVQGVTLKRKQIWILYTESSNPTAFFLQNHQGNFLSADGNGRVSLTPEKPGEDERFIIHFDPKASGEIALQSKAHGFYLHWSGTEIRCFSKEPVWWGMRLGIHPQVYTTRDLLSFDFPKILNSD</sequence>
<gene>
    <name evidence="5" type="ORF">HNAJ_LOCUS5072</name>
</gene>
<keyword evidence="3" id="KW-0009">Actin-binding</keyword>
<dbReference type="Proteomes" id="UP000278807">
    <property type="component" value="Unassembled WGS sequence"/>
</dbReference>
<proteinExistence type="predicted"/>
<reference evidence="7" key="1">
    <citation type="submission" date="2017-02" db="UniProtKB">
        <authorList>
            <consortium name="WormBaseParasite"/>
        </authorList>
    </citation>
    <scope>IDENTIFICATION</scope>
</reference>
<dbReference type="Gene3D" id="2.80.10.50">
    <property type="match status" value="1"/>
</dbReference>
<name>A0A0R3TDD5_RODNA</name>
<comment type="subcellular location">
    <subcellularLocation>
        <location evidence="1">Cytoplasm</location>
    </subcellularLocation>
</comment>
<protein>
    <submittedName>
        <fullName evidence="7">Fascin domain-containing protein</fullName>
    </submittedName>
</protein>
<reference evidence="5 6" key="2">
    <citation type="submission" date="2018-11" db="EMBL/GenBank/DDBJ databases">
        <authorList>
            <consortium name="Pathogen Informatics"/>
        </authorList>
    </citation>
    <scope>NUCLEOTIDE SEQUENCE [LARGE SCALE GENOMIC DNA]</scope>
</reference>
<dbReference type="EMBL" id="UZAE01004019">
    <property type="protein sequence ID" value="VDO00932.1"/>
    <property type="molecule type" value="Genomic_DNA"/>
</dbReference>
<dbReference type="GO" id="GO:0030674">
    <property type="term" value="F:protein-macromolecule adaptor activity"/>
    <property type="evidence" value="ECO:0007669"/>
    <property type="project" value="InterPro"/>
</dbReference>